<comment type="caution">
    <text evidence="1">The sequence shown here is derived from an EMBL/GenBank/DDBJ whole genome shotgun (WGS) entry which is preliminary data.</text>
</comment>
<evidence type="ECO:0000313" key="1">
    <source>
        <dbReference type="EMBL" id="CAH1778471.1"/>
    </source>
</evidence>
<dbReference type="OrthoDB" id="5955131at2759"/>
<organism evidence="1 2">
    <name type="scientific">Owenia fusiformis</name>
    <name type="common">Polychaete worm</name>
    <dbReference type="NCBI Taxonomy" id="6347"/>
    <lineage>
        <taxon>Eukaryota</taxon>
        <taxon>Metazoa</taxon>
        <taxon>Spiralia</taxon>
        <taxon>Lophotrochozoa</taxon>
        <taxon>Annelida</taxon>
        <taxon>Polychaeta</taxon>
        <taxon>Sedentaria</taxon>
        <taxon>Canalipalpata</taxon>
        <taxon>Sabellida</taxon>
        <taxon>Oweniida</taxon>
        <taxon>Oweniidae</taxon>
        <taxon>Owenia</taxon>
    </lineage>
</organism>
<sequence length="128" mass="14567">MQNAKNLEVKFSELSVKASRLLFLVPSVLCSDNAPDLNNTIEVYSDDLPFPELAASEIVNWRQFITEEKNNRGKMLIHKQLLSRFVTRPFSPTHTLYYKLVVLYLLGAVFVNDLSAHYVDSIPIIGQP</sequence>
<accession>A0A8S4NB58</accession>
<dbReference type="Proteomes" id="UP000749559">
    <property type="component" value="Unassembled WGS sequence"/>
</dbReference>
<proteinExistence type="predicted"/>
<reference evidence="1" key="1">
    <citation type="submission" date="2022-03" db="EMBL/GenBank/DDBJ databases">
        <authorList>
            <person name="Martin C."/>
        </authorList>
    </citation>
    <scope>NUCLEOTIDE SEQUENCE</scope>
</reference>
<dbReference type="AlphaFoldDB" id="A0A8S4NB58"/>
<protein>
    <submittedName>
        <fullName evidence="1">Uncharacterized protein</fullName>
    </submittedName>
</protein>
<gene>
    <name evidence="1" type="ORF">OFUS_LOCUS5382</name>
</gene>
<evidence type="ECO:0000313" key="2">
    <source>
        <dbReference type="Proteomes" id="UP000749559"/>
    </source>
</evidence>
<dbReference type="EMBL" id="CAIIXF020000003">
    <property type="protein sequence ID" value="CAH1778471.1"/>
    <property type="molecule type" value="Genomic_DNA"/>
</dbReference>
<keyword evidence="2" id="KW-1185">Reference proteome</keyword>
<name>A0A8S4NB58_OWEFU</name>